<dbReference type="STRING" id="22663.A0A2I0IRS0"/>
<reference evidence="1 2" key="1">
    <citation type="submission" date="2017-11" db="EMBL/GenBank/DDBJ databases">
        <title>De-novo sequencing of pomegranate (Punica granatum L.) genome.</title>
        <authorList>
            <person name="Akparov Z."/>
            <person name="Amiraslanov A."/>
            <person name="Hajiyeva S."/>
            <person name="Abbasov M."/>
            <person name="Kaur K."/>
            <person name="Hamwieh A."/>
            <person name="Solovyev V."/>
            <person name="Salamov A."/>
            <person name="Braich B."/>
            <person name="Kosarev P."/>
            <person name="Mahmoud A."/>
            <person name="Hajiyev E."/>
            <person name="Babayeva S."/>
            <person name="Izzatullayeva V."/>
            <person name="Mammadov A."/>
            <person name="Mammadov A."/>
            <person name="Sharifova S."/>
            <person name="Ojaghi J."/>
            <person name="Eynullazada K."/>
            <person name="Bayramov B."/>
            <person name="Abdulazimova A."/>
            <person name="Shahmuradov I."/>
        </authorList>
    </citation>
    <scope>NUCLEOTIDE SEQUENCE [LARGE SCALE GENOMIC DNA]</scope>
    <source>
        <strain evidence="2">cv. AG2017</strain>
        <tissue evidence="1">Leaf</tissue>
    </source>
</reference>
<dbReference type="GO" id="GO:0051754">
    <property type="term" value="P:meiotic sister chromatid cohesion, centromeric"/>
    <property type="evidence" value="ECO:0007669"/>
    <property type="project" value="TreeGrafter"/>
</dbReference>
<dbReference type="PANTHER" id="PTHR14030:SF2">
    <property type="entry name" value="OS11G0128700 PROTEIN"/>
    <property type="match status" value="1"/>
</dbReference>
<comment type="caution">
    <text evidence="1">The sequence shown here is derived from an EMBL/GenBank/DDBJ whole genome shotgun (WGS) entry which is preliminary data.</text>
</comment>
<gene>
    <name evidence="1" type="ORF">CRG98_033037</name>
</gene>
<keyword evidence="2" id="KW-1185">Reference proteome</keyword>
<dbReference type="GO" id="GO:0004672">
    <property type="term" value="F:protein kinase activity"/>
    <property type="evidence" value="ECO:0007669"/>
    <property type="project" value="TreeGrafter"/>
</dbReference>
<dbReference type="EMBL" id="PGOL01002599">
    <property type="protein sequence ID" value="PKI46695.1"/>
    <property type="molecule type" value="Genomic_DNA"/>
</dbReference>
<sequence>METNHIGTKRCLFYQAYALHYEKPKKYEEAEKTWYRSGVQKEDTAVCKFVGSAILDDPMVENVCHHGLVDPTIDLKEAVKDINSIFRKPIKTFFGLKD</sequence>
<dbReference type="InterPro" id="IPR015661">
    <property type="entry name" value="Bub1/Mad3"/>
</dbReference>
<dbReference type="PANTHER" id="PTHR14030">
    <property type="entry name" value="MITOTIC CHECKPOINT SERINE/THREONINE-PROTEIN KINASE BUB1"/>
    <property type="match status" value="1"/>
</dbReference>
<name>A0A2I0IRS0_PUNGR</name>
<protein>
    <submittedName>
        <fullName evidence="1">Uncharacterized protein</fullName>
    </submittedName>
</protein>
<evidence type="ECO:0000313" key="2">
    <source>
        <dbReference type="Proteomes" id="UP000233551"/>
    </source>
</evidence>
<accession>A0A2I0IRS0</accession>
<organism evidence="1 2">
    <name type="scientific">Punica granatum</name>
    <name type="common">Pomegranate</name>
    <dbReference type="NCBI Taxonomy" id="22663"/>
    <lineage>
        <taxon>Eukaryota</taxon>
        <taxon>Viridiplantae</taxon>
        <taxon>Streptophyta</taxon>
        <taxon>Embryophyta</taxon>
        <taxon>Tracheophyta</taxon>
        <taxon>Spermatophyta</taxon>
        <taxon>Magnoliopsida</taxon>
        <taxon>eudicotyledons</taxon>
        <taxon>Gunneridae</taxon>
        <taxon>Pentapetalae</taxon>
        <taxon>rosids</taxon>
        <taxon>malvids</taxon>
        <taxon>Myrtales</taxon>
        <taxon>Lythraceae</taxon>
        <taxon>Punica</taxon>
    </lineage>
</organism>
<dbReference type="Proteomes" id="UP000233551">
    <property type="component" value="Unassembled WGS sequence"/>
</dbReference>
<proteinExistence type="predicted"/>
<evidence type="ECO:0000313" key="1">
    <source>
        <dbReference type="EMBL" id="PKI46695.1"/>
    </source>
</evidence>
<dbReference type="GO" id="GO:0007094">
    <property type="term" value="P:mitotic spindle assembly checkpoint signaling"/>
    <property type="evidence" value="ECO:0007669"/>
    <property type="project" value="InterPro"/>
</dbReference>
<dbReference type="Gene3D" id="1.25.40.430">
    <property type="match status" value="1"/>
</dbReference>
<dbReference type="AlphaFoldDB" id="A0A2I0IRS0"/>